<sequence>MPHAPLTDDQQARRTRGRRMSPAAIAVTASIAAGSLGLATYAATAGAGPAESADSQESLRASVGQFSPTVAADAVAALSDTAAEESTGMFAQMKQMREDQAAALGVSTGVRDESLQTVQDQAERISQEKAEKKRAAAEKAAREAAEKAAAEQAAAEAAAAEQAAAEAAAAEQAAAERAEQEQAASRSQERAAQPEPQPQPEPEPEPTPVYSGDARGIAQSMLGSYGWGMDQWGCLDSLWQKESGWNHTAMNPSSGAYGIPQSLPGSKMATAGADWQTNPATQIEWGLGYISGRYGSPCAAWAHSQAVNWY</sequence>
<dbReference type="InterPro" id="IPR009148">
    <property type="entry name" value="PcsB-like"/>
</dbReference>
<dbReference type="RefSeq" id="WP_058890840.1">
    <property type="nucleotide sequence ID" value="NZ_LQBL01000022.1"/>
</dbReference>
<comment type="caution">
    <text evidence="2">The sequence shown here is derived from an EMBL/GenBank/DDBJ whole genome shotgun (WGS) entry which is preliminary data.</text>
</comment>
<name>A0A0W8I8J3_9MICO</name>
<reference evidence="2 3" key="1">
    <citation type="submission" date="2015-12" db="EMBL/GenBank/DDBJ databases">
        <title>Serinicoccus chungangenesis strain CD08_5 genome sequencing and assembly.</title>
        <authorList>
            <person name="Chander A.M."/>
            <person name="Kaur G."/>
            <person name="Nair G.R."/>
            <person name="Dhawan D.K."/>
            <person name="Kochhar R.K."/>
            <person name="Mayilraj S."/>
            <person name="Bhadada S.K."/>
        </authorList>
    </citation>
    <scope>NUCLEOTIDE SEQUENCE [LARGE SCALE GENOMIC DNA]</scope>
    <source>
        <strain evidence="2 3">CD08_5</strain>
    </source>
</reference>
<dbReference type="AlphaFoldDB" id="A0A0W8I8J3"/>
<feature type="compositionally biased region" description="Low complexity" evidence="1">
    <location>
        <begin position="181"/>
        <end position="194"/>
    </location>
</feature>
<evidence type="ECO:0000313" key="2">
    <source>
        <dbReference type="EMBL" id="KUG55732.1"/>
    </source>
</evidence>
<proteinExistence type="predicted"/>
<evidence type="ECO:0008006" key="4">
    <source>
        <dbReference type="Google" id="ProtNLM"/>
    </source>
</evidence>
<dbReference type="PRINTS" id="PR01852">
    <property type="entry name" value="SIBAPROTEIN"/>
</dbReference>
<dbReference type="EMBL" id="LQBL01000022">
    <property type="protein sequence ID" value="KUG55732.1"/>
    <property type="molecule type" value="Genomic_DNA"/>
</dbReference>
<feature type="compositionally biased region" description="Pro residues" evidence="1">
    <location>
        <begin position="195"/>
        <end position="207"/>
    </location>
</feature>
<dbReference type="STRING" id="767452.AVL62_05435"/>
<accession>A0A0W8I8J3</accession>
<evidence type="ECO:0000256" key="1">
    <source>
        <dbReference type="SAM" id="MobiDB-lite"/>
    </source>
</evidence>
<evidence type="ECO:0000313" key="3">
    <source>
        <dbReference type="Proteomes" id="UP000054837"/>
    </source>
</evidence>
<dbReference type="SUPFAM" id="SSF53955">
    <property type="entry name" value="Lysozyme-like"/>
    <property type="match status" value="1"/>
</dbReference>
<gene>
    <name evidence="2" type="ORF">AVL62_05435</name>
</gene>
<feature type="region of interest" description="Disordered" evidence="1">
    <location>
        <begin position="1"/>
        <end position="21"/>
    </location>
</feature>
<feature type="compositionally biased region" description="Basic and acidic residues" evidence="1">
    <location>
        <begin position="121"/>
        <end position="148"/>
    </location>
</feature>
<dbReference type="InterPro" id="IPR023346">
    <property type="entry name" value="Lysozyme-like_dom_sf"/>
</dbReference>
<keyword evidence="3" id="KW-1185">Reference proteome</keyword>
<feature type="region of interest" description="Disordered" evidence="1">
    <location>
        <begin position="167"/>
        <end position="213"/>
    </location>
</feature>
<protein>
    <recommendedName>
        <fullName evidence="4">Transglycosylase SLT domain-containing protein</fullName>
    </recommendedName>
</protein>
<feature type="region of interest" description="Disordered" evidence="1">
    <location>
        <begin position="114"/>
        <end position="148"/>
    </location>
</feature>
<organism evidence="2 3">
    <name type="scientific">Serinicoccus chungangensis</name>
    <dbReference type="NCBI Taxonomy" id="767452"/>
    <lineage>
        <taxon>Bacteria</taxon>
        <taxon>Bacillati</taxon>
        <taxon>Actinomycetota</taxon>
        <taxon>Actinomycetes</taxon>
        <taxon>Micrococcales</taxon>
        <taxon>Ornithinimicrobiaceae</taxon>
        <taxon>Serinicoccus</taxon>
    </lineage>
</organism>
<dbReference type="Proteomes" id="UP000054837">
    <property type="component" value="Unassembled WGS sequence"/>
</dbReference>